<dbReference type="PANTHER" id="PTHR38459:SF1">
    <property type="entry name" value="PROPHAGE BACTOPRENOL-LINKED GLUCOSE TRANSLOCASE HOMOLOG"/>
    <property type="match status" value="1"/>
</dbReference>
<proteinExistence type="inferred from homology"/>
<keyword evidence="3 6" id="KW-0812">Transmembrane</keyword>
<dbReference type="PANTHER" id="PTHR38459">
    <property type="entry name" value="PROPHAGE BACTOPRENOL-LINKED GLUCOSE TRANSLOCASE HOMOLOG"/>
    <property type="match status" value="1"/>
</dbReference>
<evidence type="ECO:0000256" key="1">
    <source>
        <dbReference type="ARBA" id="ARBA00004141"/>
    </source>
</evidence>
<comment type="similarity">
    <text evidence="2">Belongs to the GtrA family.</text>
</comment>
<dbReference type="GO" id="GO:0005886">
    <property type="term" value="C:plasma membrane"/>
    <property type="evidence" value="ECO:0007669"/>
    <property type="project" value="TreeGrafter"/>
</dbReference>
<dbReference type="InterPro" id="IPR051401">
    <property type="entry name" value="GtrA_CellWall_Glycosyl"/>
</dbReference>
<feature type="transmembrane region" description="Helical" evidence="6">
    <location>
        <begin position="98"/>
        <end position="117"/>
    </location>
</feature>
<dbReference type="EMBL" id="QWEI01000008">
    <property type="protein sequence ID" value="RHW34669.1"/>
    <property type="molecule type" value="Genomic_DNA"/>
</dbReference>
<comment type="subcellular location">
    <subcellularLocation>
        <location evidence="1">Membrane</location>
        <topology evidence="1">Multi-pass membrane protein</topology>
    </subcellularLocation>
</comment>
<feature type="transmembrane region" description="Helical" evidence="6">
    <location>
        <begin position="12"/>
        <end position="31"/>
    </location>
</feature>
<name>A0A396SB99_9BACL</name>
<evidence type="ECO:0000259" key="7">
    <source>
        <dbReference type="Pfam" id="PF04138"/>
    </source>
</evidence>
<reference evidence="8 9" key="1">
    <citation type="submission" date="2018-08" db="EMBL/GenBank/DDBJ databases">
        <title>Lysinibacillus sp. YLB-03 draft genome sequence.</title>
        <authorList>
            <person name="Yu L."/>
        </authorList>
    </citation>
    <scope>NUCLEOTIDE SEQUENCE [LARGE SCALE GENOMIC DNA]</scope>
    <source>
        <strain evidence="8 9">YLB-03</strain>
    </source>
</reference>
<evidence type="ECO:0000313" key="9">
    <source>
        <dbReference type="Proteomes" id="UP000265692"/>
    </source>
</evidence>
<protein>
    <submittedName>
        <fullName evidence="8">GtrA family protein</fullName>
    </submittedName>
</protein>
<organism evidence="8 9">
    <name type="scientific">Ureibacillus yapensis</name>
    <dbReference type="NCBI Taxonomy" id="2304605"/>
    <lineage>
        <taxon>Bacteria</taxon>
        <taxon>Bacillati</taxon>
        <taxon>Bacillota</taxon>
        <taxon>Bacilli</taxon>
        <taxon>Bacillales</taxon>
        <taxon>Caryophanaceae</taxon>
        <taxon>Ureibacillus</taxon>
    </lineage>
</organism>
<dbReference type="InterPro" id="IPR007267">
    <property type="entry name" value="GtrA_DPMS_TM"/>
</dbReference>
<feature type="transmembrane region" description="Helical" evidence="6">
    <location>
        <begin position="37"/>
        <end position="58"/>
    </location>
</feature>
<feature type="domain" description="GtrA/DPMS transmembrane" evidence="7">
    <location>
        <begin position="10"/>
        <end position="123"/>
    </location>
</feature>
<keyword evidence="9" id="KW-1185">Reference proteome</keyword>
<dbReference type="Proteomes" id="UP000265692">
    <property type="component" value="Unassembled WGS sequence"/>
</dbReference>
<keyword evidence="4 6" id="KW-1133">Transmembrane helix</keyword>
<sequence>MKEISLKFMKYSLVGCINTCIYFLCVFLLIEQLHFESLLGSCFSFILMTIASFCQNVRYTFKGLVTQQRLVRFFSVSLIGFMLNFLLIYFVVHVLFFHYMWGELLTILIIPVVNFLLNNYWTFQTN</sequence>
<evidence type="ECO:0000256" key="6">
    <source>
        <dbReference type="SAM" id="Phobius"/>
    </source>
</evidence>
<evidence type="ECO:0000256" key="4">
    <source>
        <dbReference type="ARBA" id="ARBA00022989"/>
    </source>
</evidence>
<dbReference type="OrthoDB" id="9812049at2"/>
<dbReference type="AlphaFoldDB" id="A0A396SB99"/>
<evidence type="ECO:0000256" key="2">
    <source>
        <dbReference type="ARBA" id="ARBA00009399"/>
    </source>
</evidence>
<evidence type="ECO:0000313" key="8">
    <source>
        <dbReference type="EMBL" id="RHW34669.1"/>
    </source>
</evidence>
<feature type="transmembrane region" description="Helical" evidence="6">
    <location>
        <begin position="70"/>
        <end position="92"/>
    </location>
</feature>
<evidence type="ECO:0000256" key="5">
    <source>
        <dbReference type="ARBA" id="ARBA00023136"/>
    </source>
</evidence>
<dbReference type="GO" id="GO:0000271">
    <property type="term" value="P:polysaccharide biosynthetic process"/>
    <property type="evidence" value="ECO:0007669"/>
    <property type="project" value="InterPro"/>
</dbReference>
<gene>
    <name evidence="8" type="ORF">D1B33_13525</name>
</gene>
<evidence type="ECO:0000256" key="3">
    <source>
        <dbReference type="ARBA" id="ARBA00022692"/>
    </source>
</evidence>
<keyword evidence="5 6" id="KW-0472">Membrane</keyword>
<dbReference type="Pfam" id="PF04138">
    <property type="entry name" value="GtrA_DPMS_TM"/>
    <property type="match status" value="1"/>
</dbReference>
<accession>A0A396SB99</accession>
<comment type="caution">
    <text evidence="8">The sequence shown here is derived from an EMBL/GenBank/DDBJ whole genome shotgun (WGS) entry which is preliminary data.</text>
</comment>